<evidence type="ECO:0000313" key="1">
    <source>
        <dbReference type="EMBL" id="KAA6436404.1"/>
    </source>
</evidence>
<keyword evidence="2" id="KW-1185">Reference proteome</keyword>
<dbReference type="EMBL" id="VOIR01000011">
    <property type="protein sequence ID" value="KAA6436404.1"/>
    <property type="molecule type" value="Genomic_DNA"/>
</dbReference>
<dbReference type="Pfam" id="PF19952">
    <property type="entry name" value="DUF6414"/>
    <property type="match status" value="1"/>
</dbReference>
<dbReference type="OrthoDB" id="3196366at2"/>
<comment type="caution">
    <text evidence="1">The sequence shown here is derived from an EMBL/GenBank/DDBJ whole genome shotgun (WGS) entry which is preliminary data.</text>
</comment>
<proteinExistence type="predicted"/>
<dbReference type="RefSeq" id="WP_146355128.1">
    <property type="nucleotide sequence ID" value="NZ_VOIR01000011.1"/>
</dbReference>
<evidence type="ECO:0000313" key="2">
    <source>
        <dbReference type="Proteomes" id="UP000323221"/>
    </source>
</evidence>
<dbReference type="Proteomes" id="UP000323221">
    <property type="component" value="Unassembled WGS sequence"/>
</dbReference>
<gene>
    <name evidence="1" type="ORF">FQ330_03090</name>
</gene>
<organism evidence="1 2">
    <name type="scientific">Agrococcus sediminis</name>
    <dbReference type="NCBI Taxonomy" id="2599924"/>
    <lineage>
        <taxon>Bacteria</taxon>
        <taxon>Bacillati</taxon>
        <taxon>Actinomycetota</taxon>
        <taxon>Actinomycetes</taxon>
        <taxon>Micrococcales</taxon>
        <taxon>Microbacteriaceae</taxon>
        <taxon>Agrococcus</taxon>
    </lineage>
</organism>
<reference evidence="1 2" key="1">
    <citation type="submission" date="2019-08" db="EMBL/GenBank/DDBJ databases">
        <title>Agrococcus lahaulensis sp. nov., isolated from a cold desert of the Indian Himalayas.</title>
        <authorList>
            <person name="Qu J.H."/>
        </authorList>
    </citation>
    <scope>NUCLEOTIDE SEQUENCE [LARGE SCALE GENOMIC DNA]</scope>
    <source>
        <strain evidence="1 2">NS18</strain>
    </source>
</reference>
<sequence length="256" mass="28152">MPLIKIVYFDEESASDLLDMTAGGKEETSVEKIKERSEALEAKVMVKLLGKLNLMPFIGASAEASASGGTSRSARNVLHKTLSNTILTDYLQKFRGFDGVELLEELQLSARRESAAYLKMYAPYMRMIKMEDAPLDLAGFDDTLESAKGYYELVGEGVGGAKHILRFNIGAFRNNYGLADLQRMQLVFHGVKVGSAREDSLTMQSEMNPGGTGRVRVEDLTEEGDSSEDSLLDVYDVLLAGVEVMVPESDDESVER</sequence>
<protein>
    <submittedName>
        <fullName evidence="1">Uncharacterized protein</fullName>
    </submittedName>
</protein>
<accession>A0A5M8QN45</accession>
<name>A0A5M8QN45_9MICO</name>
<dbReference type="InterPro" id="IPR045633">
    <property type="entry name" value="DUF6414"/>
</dbReference>
<dbReference type="AlphaFoldDB" id="A0A5M8QN45"/>